<dbReference type="CDD" id="cd12131">
    <property type="entry name" value="HGbI-like"/>
    <property type="match status" value="1"/>
</dbReference>
<dbReference type="InterPro" id="IPR009050">
    <property type="entry name" value="Globin-like_sf"/>
</dbReference>
<proteinExistence type="predicted"/>
<dbReference type="GO" id="GO:0071949">
    <property type="term" value="F:FAD binding"/>
    <property type="evidence" value="ECO:0007669"/>
    <property type="project" value="TreeGrafter"/>
</dbReference>
<organism evidence="2">
    <name type="scientific">hydrothermal vent metagenome</name>
    <dbReference type="NCBI Taxonomy" id="652676"/>
    <lineage>
        <taxon>unclassified sequences</taxon>
        <taxon>metagenomes</taxon>
        <taxon>ecological metagenomes</taxon>
    </lineage>
</organism>
<evidence type="ECO:0000259" key="1">
    <source>
        <dbReference type="PROSITE" id="PS01033"/>
    </source>
</evidence>
<dbReference type="Pfam" id="PF00042">
    <property type="entry name" value="Globin"/>
    <property type="match status" value="1"/>
</dbReference>
<dbReference type="InterPro" id="IPR012292">
    <property type="entry name" value="Globin/Proto"/>
</dbReference>
<name>A0A3B0YEU8_9ZZZZ</name>
<evidence type="ECO:0000313" key="2">
    <source>
        <dbReference type="EMBL" id="VAW73852.1"/>
    </source>
</evidence>
<feature type="domain" description="Globin" evidence="1">
    <location>
        <begin position="1"/>
        <end position="134"/>
    </location>
</feature>
<dbReference type="GO" id="GO:0046210">
    <property type="term" value="P:nitric oxide catabolic process"/>
    <property type="evidence" value="ECO:0007669"/>
    <property type="project" value="TreeGrafter"/>
</dbReference>
<dbReference type="GO" id="GO:0008941">
    <property type="term" value="F:nitric oxide dioxygenase NAD(P)H activity"/>
    <property type="evidence" value="ECO:0007669"/>
    <property type="project" value="TreeGrafter"/>
</dbReference>
<gene>
    <name evidence="2" type="ORF">MNBD_GAMMA12-3711</name>
</gene>
<protein>
    <recommendedName>
        <fullName evidence="1">Globin domain-containing protein</fullName>
    </recommendedName>
</protein>
<dbReference type="AlphaFoldDB" id="A0A3B0YEU8"/>
<dbReference type="PANTHER" id="PTHR43396">
    <property type="entry name" value="FLAVOHEMOPROTEIN"/>
    <property type="match status" value="1"/>
</dbReference>
<dbReference type="SUPFAM" id="SSF46458">
    <property type="entry name" value="Globin-like"/>
    <property type="match status" value="1"/>
</dbReference>
<dbReference type="EMBL" id="UOFL01000049">
    <property type="protein sequence ID" value="VAW73852.1"/>
    <property type="molecule type" value="Genomic_DNA"/>
</dbReference>
<dbReference type="PRINTS" id="PR00188">
    <property type="entry name" value="PLANTGLOBIN"/>
</dbReference>
<dbReference type="GO" id="GO:0071500">
    <property type="term" value="P:cellular response to nitrosative stress"/>
    <property type="evidence" value="ECO:0007669"/>
    <property type="project" value="TreeGrafter"/>
</dbReference>
<dbReference type="InterPro" id="IPR000971">
    <property type="entry name" value="Globin"/>
</dbReference>
<dbReference type="Gene3D" id="1.10.490.10">
    <property type="entry name" value="Globins"/>
    <property type="match status" value="1"/>
</dbReference>
<dbReference type="PROSITE" id="PS01033">
    <property type="entry name" value="GLOBIN"/>
    <property type="match status" value="1"/>
</dbReference>
<reference evidence="2" key="1">
    <citation type="submission" date="2018-06" db="EMBL/GenBank/DDBJ databases">
        <authorList>
            <person name="Zhirakovskaya E."/>
        </authorList>
    </citation>
    <scope>NUCLEOTIDE SEQUENCE</scope>
</reference>
<dbReference type="PANTHER" id="PTHR43396:SF6">
    <property type="entry name" value="ABL201WP"/>
    <property type="match status" value="1"/>
</dbReference>
<sequence length="141" mass="15913">MTLTQIALVKSSWLQAMALSSQSGPMFFEKLFELDPSIEILFKIPIDEQVEKLFTTINLAVRSLDDLVSVTPIIAKLGKRHVRYGVKEAHYDTVGIALLWTLEKSLGDEFTPDAKEAWRLTYTLLANVMKNAAATETNFHR</sequence>
<accession>A0A3B0YEU8</accession>
<dbReference type="GO" id="GO:0020037">
    <property type="term" value="F:heme binding"/>
    <property type="evidence" value="ECO:0007669"/>
    <property type="project" value="InterPro"/>
</dbReference>
<dbReference type="GO" id="GO:0019825">
    <property type="term" value="F:oxygen binding"/>
    <property type="evidence" value="ECO:0007669"/>
    <property type="project" value="InterPro"/>
</dbReference>